<evidence type="ECO:0000256" key="1">
    <source>
        <dbReference type="ARBA" id="ARBA00012513"/>
    </source>
</evidence>
<evidence type="ECO:0000256" key="6">
    <source>
        <dbReference type="ARBA" id="ARBA00022840"/>
    </source>
</evidence>
<keyword evidence="2" id="KW-0723">Serine/threonine-protein kinase</keyword>
<dbReference type="PROSITE" id="PS50011">
    <property type="entry name" value="PROTEIN_KINASE_DOM"/>
    <property type="match status" value="1"/>
</dbReference>
<evidence type="ECO:0000313" key="11">
    <source>
        <dbReference type="EMBL" id="MCP9276790.1"/>
    </source>
</evidence>
<keyword evidence="8" id="KW-0472">Membrane</keyword>
<dbReference type="PANTHER" id="PTHR43289:SF6">
    <property type="entry name" value="SERINE_THREONINE-PROTEIN KINASE NEKL-3"/>
    <property type="match status" value="1"/>
</dbReference>
<feature type="transmembrane region" description="Helical" evidence="8">
    <location>
        <begin position="338"/>
        <end position="359"/>
    </location>
</feature>
<dbReference type="GO" id="GO:0016301">
    <property type="term" value="F:kinase activity"/>
    <property type="evidence" value="ECO:0007669"/>
    <property type="project" value="UniProtKB-KW"/>
</dbReference>
<dbReference type="Gene3D" id="3.30.200.20">
    <property type="entry name" value="Phosphorylase Kinase, domain 1"/>
    <property type="match status" value="1"/>
</dbReference>
<evidence type="ECO:0000256" key="3">
    <source>
        <dbReference type="ARBA" id="ARBA00022679"/>
    </source>
</evidence>
<proteinExistence type="predicted"/>
<dbReference type="Gene3D" id="1.10.510.10">
    <property type="entry name" value="Transferase(Phosphotransferase) domain 1"/>
    <property type="match status" value="1"/>
</dbReference>
<dbReference type="EMBL" id="JANDBD010000020">
    <property type="protein sequence ID" value="MCP9276790.1"/>
    <property type="molecule type" value="Genomic_DNA"/>
</dbReference>
<dbReference type="CDD" id="cd14014">
    <property type="entry name" value="STKc_PknB_like"/>
    <property type="match status" value="1"/>
</dbReference>
<feature type="region of interest" description="Disordered" evidence="7">
    <location>
        <begin position="273"/>
        <end position="332"/>
    </location>
</feature>
<keyword evidence="4" id="KW-0547">Nucleotide-binding</keyword>
<keyword evidence="8" id="KW-1133">Transmembrane helix</keyword>
<feature type="domain" description="Protein kinase" evidence="9">
    <location>
        <begin position="12"/>
        <end position="283"/>
    </location>
</feature>
<dbReference type="RefSeq" id="WP_255065021.1">
    <property type="nucleotide sequence ID" value="NZ_JANDBD010000020.1"/>
</dbReference>
<dbReference type="SUPFAM" id="SSF56112">
    <property type="entry name" value="Protein kinase-like (PK-like)"/>
    <property type="match status" value="1"/>
</dbReference>
<evidence type="ECO:0000313" key="12">
    <source>
        <dbReference type="Proteomes" id="UP001651690"/>
    </source>
</evidence>
<gene>
    <name evidence="11" type="ORF">NM203_31875</name>
</gene>
<dbReference type="EC" id="2.7.11.1" evidence="1"/>
<dbReference type="PROSITE" id="PS50983">
    <property type="entry name" value="FE_B12_PBP"/>
    <property type="match status" value="1"/>
</dbReference>
<dbReference type="InterPro" id="IPR000719">
    <property type="entry name" value="Prot_kinase_dom"/>
</dbReference>
<keyword evidence="8" id="KW-0812">Transmembrane</keyword>
<name>A0ABT1MC90_9MYCO</name>
<feature type="compositionally biased region" description="Pro residues" evidence="7">
    <location>
        <begin position="284"/>
        <end position="298"/>
    </location>
</feature>
<dbReference type="PANTHER" id="PTHR43289">
    <property type="entry name" value="MITOGEN-ACTIVATED PROTEIN KINASE KINASE KINASE 20-RELATED"/>
    <property type="match status" value="1"/>
</dbReference>
<dbReference type="Pfam" id="PF00069">
    <property type="entry name" value="Pkinase"/>
    <property type="match status" value="1"/>
</dbReference>
<dbReference type="Pfam" id="PF01497">
    <property type="entry name" value="Peripla_BP_2"/>
    <property type="match status" value="1"/>
</dbReference>
<sequence>MPLDPGAVVSGYRIERMLGSGGMGTVYLARNPSLPRYDALKILPMEFSGDAEFRARFTREADLAAGLDHPNVVTVYTRGRTDDGQLWIAMQYVAGSDADAEVKAGRMTPPRAVAVTAEVARALDYAHQRLLLHRDVKPANFLLAPGGPGEPERVLLADFGIARALDEAAGLTVTGTFVATVAYAAPEIFSGGAVDGRADVYSLGCSLYKMLTGTTPYGWAGNMAGMAAAHLTAPIPLITDRMPALPRALNDVFDTALAKDPAARYPTARDLARAAADALHARPGAPPPGPPRTPPPATRPWSATTPPTPPPPSTPPPRPFTTGPAGPPPAHRPKRRRLAILITLAAVIALAVTGTVIALTRDDGPNAPQYQAQTFVHTHGSTRLDAKPTAVAALGPGDADAVLSLGVQPVVLTAPGGRLPDWERGLVQGNPTVTGAIDVTAVTAAHPDVVIATGDIDDATYTALSAVAPTITRPPDTGQWSWQDRLDWIGRVLGDTERARGLVEDAAARTEALRADHPAFDGKTVQAVDVTDTGITAALSGSNTADYLEAIGFRYADALKRTADDTGDTRPVPDPAALNSADVDVRLVVRTDSAAGSGYNGLPAEFTGKGFKGTTVIVDDPNIVAALTTGGYAATGCLDTALVDAIARQIH</sequence>
<accession>A0ABT1MC90</accession>
<reference evidence="11 12" key="1">
    <citation type="submission" date="2022-06" db="EMBL/GenBank/DDBJ databases">
        <title>Mycolicibacterium sp. CAU 1645 isolated from seawater.</title>
        <authorList>
            <person name="Kim W."/>
        </authorList>
    </citation>
    <scope>NUCLEOTIDE SEQUENCE [LARGE SCALE GENOMIC DNA]</scope>
    <source>
        <strain evidence="11 12">CAU 1645</strain>
    </source>
</reference>
<dbReference type="Proteomes" id="UP001651690">
    <property type="component" value="Unassembled WGS sequence"/>
</dbReference>
<evidence type="ECO:0000256" key="4">
    <source>
        <dbReference type="ARBA" id="ARBA00022741"/>
    </source>
</evidence>
<evidence type="ECO:0000256" key="5">
    <source>
        <dbReference type="ARBA" id="ARBA00022777"/>
    </source>
</evidence>
<keyword evidence="12" id="KW-1185">Reference proteome</keyword>
<evidence type="ECO:0000256" key="7">
    <source>
        <dbReference type="SAM" id="MobiDB-lite"/>
    </source>
</evidence>
<keyword evidence="6" id="KW-0067">ATP-binding</keyword>
<dbReference type="Gene3D" id="3.40.50.1980">
    <property type="entry name" value="Nitrogenase molybdenum iron protein domain"/>
    <property type="match status" value="2"/>
</dbReference>
<dbReference type="InterPro" id="IPR002491">
    <property type="entry name" value="ABC_transptr_periplasmic_BD"/>
</dbReference>
<evidence type="ECO:0000259" key="9">
    <source>
        <dbReference type="PROSITE" id="PS50011"/>
    </source>
</evidence>
<comment type="caution">
    <text evidence="11">The sequence shown here is derived from an EMBL/GenBank/DDBJ whole genome shotgun (WGS) entry which is preliminary data.</text>
</comment>
<feature type="compositionally biased region" description="Low complexity" evidence="7">
    <location>
        <begin position="273"/>
        <end position="283"/>
    </location>
</feature>
<organism evidence="11 12">
    <name type="scientific">Mycolicibacterium arenosum</name>
    <dbReference type="NCBI Taxonomy" id="2952157"/>
    <lineage>
        <taxon>Bacteria</taxon>
        <taxon>Bacillati</taxon>
        <taxon>Actinomycetota</taxon>
        <taxon>Actinomycetes</taxon>
        <taxon>Mycobacteriales</taxon>
        <taxon>Mycobacteriaceae</taxon>
        <taxon>Mycolicibacterium</taxon>
    </lineage>
</organism>
<protein>
    <recommendedName>
        <fullName evidence="1">non-specific serine/threonine protein kinase</fullName>
        <ecNumber evidence="1">2.7.11.1</ecNumber>
    </recommendedName>
</protein>
<dbReference type="PROSITE" id="PS00108">
    <property type="entry name" value="PROTEIN_KINASE_ST"/>
    <property type="match status" value="1"/>
</dbReference>
<keyword evidence="5 11" id="KW-0418">Kinase</keyword>
<dbReference type="SMART" id="SM00220">
    <property type="entry name" value="S_TKc"/>
    <property type="match status" value="1"/>
</dbReference>
<dbReference type="SUPFAM" id="SSF53807">
    <property type="entry name" value="Helical backbone' metal receptor"/>
    <property type="match status" value="1"/>
</dbReference>
<evidence type="ECO:0000256" key="8">
    <source>
        <dbReference type="SAM" id="Phobius"/>
    </source>
</evidence>
<keyword evidence="3" id="KW-0808">Transferase</keyword>
<evidence type="ECO:0000256" key="2">
    <source>
        <dbReference type="ARBA" id="ARBA00022527"/>
    </source>
</evidence>
<feature type="compositionally biased region" description="Pro residues" evidence="7">
    <location>
        <begin position="306"/>
        <end position="330"/>
    </location>
</feature>
<evidence type="ECO:0000259" key="10">
    <source>
        <dbReference type="PROSITE" id="PS50983"/>
    </source>
</evidence>
<feature type="domain" description="Fe/B12 periplasmic-binding" evidence="10">
    <location>
        <begin position="390"/>
        <end position="651"/>
    </location>
</feature>
<dbReference type="InterPro" id="IPR011009">
    <property type="entry name" value="Kinase-like_dom_sf"/>
</dbReference>
<dbReference type="InterPro" id="IPR008271">
    <property type="entry name" value="Ser/Thr_kinase_AS"/>
</dbReference>